<dbReference type="GO" id="GO:0051213">
    <property type="term" value="F:dioxygenase activity"/>
    <property type="evidence" value="ECO:0007669"/>
    <property type="project" value="UniProtKB-KW"/>
</dbReference>
<keyword evidence="5" id="KW-0408">Iron</keyword>
<comment type="caution">
    <text evidence="7">The sequence shown here is derived from an EMBL/GenBank/DDBJ whole genome shotgun (WGS) entry which is preliminary data.</text>
</comment>
<evidence type="ECO:0000256" key="5">
    <source>
        <dbReference type="ARBA" id="ARBA00023004"/>
    </source>
</evidence>
<dbReference type="InterPro" id="IPR003819">
    <property type="entry name" value="TauD/TfdA-like"/>
</dbReference>
<dbReference type="EMBL" id="PDXD01000031">
    <property type="protein sequence ID" value="RYN71636.1"/>
    <property type="molecule type" value="Genomic_DNA"/>
</dbReference>
<keyword evidence="4" id="KW-0560">Oxidoreductase</keyword>
<evidence type="ECO:0000256" key="2">
    <source>
        <dbReference type="ARBA" id="ARBA00022723"/>
    </source>
</evidence>
<keyword evidence="3" id="KW-0223">Dioxygenase</keyword>
<dbReference type="PANTHER" id="PTHR43779:SF3">
    <property type="entry name" value="(3R)-3-[(CARBOXYMETHYL)AMINO]FATTY ACID OXYGENASE_DECARBOXYLASE"/>
    <property type="match status" value="1"/>
</dbReference>
<protein>
    <recommendedName>
        <fullName evidence="6">TauD/TfdA-like domain-containing protein</fullName>
    </recommendedName>
</protein>
<comment type="similarity">
    <text evidence="1">Belongs to the TfdA dioxygenase family.</text>
</comment>
<reference evidence="8" key="1">
    <citation type="journal article" date="2019" name="bioRxiv">
        <title>Genomics, evolutionary history and diagnostics of the Alternaria alternata species group including apple and Asian pear pathotypes.</title>
        <authorList>
            <person name="Armitage A.D."/>
            <person name="Cockerton H.M."/>
            <person name="Sreenivasaprasad S."/>
            <person name="Woodhall J.W."/>
            <person name="Lane C.R."/>
            <person name="Harrison R.J."/>
            <person name="Clarkson J.P."/>
        </authorList>
    </citation>
    <scope>NUCLEOTIDE SEQUENCE [LARGE SCALE GENOMIC DNA]</scope>
    <source>
        <strain evidence="8">FERA 1177</strain>
    </source>
</reference>
<dbReference type="Proteomes" id="UP000291422">
    <property type="component" value="Unassembled WGS sequence"/>
</dbReference>
<evidence type="ECO:0000256" key="1">
    <source>
        <dbReference type="ARBA" id="ARBA00005896"/>
    </source>
</evidence>
<dbReference type="PANTHER" id="PTHR43779">
    <property type="entry name" value="DIOXYGENASE RV0097-RELATED"/>
    <property type="match status" value="1"/>
</dbReference>
<name>A0A4Q4N745_ALTAL</name>
<evidence type="ECO:0000313" key="7">
    <source>
        <dbReference type="EMBL" id="RYN71636.1"/>
    </source>
</evidence>
<gene>
    <name evidence="7" type="ORF">AA0117_g9421</name>
</gene>
<proteinExistence type="inferred from homology"/>
<evidence type="ECO:0000256" key="3">
    <source>
        <dbReference type="ARBA" id="ARBA00022964"/>
    </source>
</evidence>
<dbReference type="InterPro" id="IPR042098">
    <property type="entry name" value="TauD-like_sf"/>
</dbReference>
<dbReference type="Pfam" id="PF02668">
    <property type="entry name" value="TauD"/>
    <property type="match status" value="1"/>
</dbReference>
<evidence type="ECO:0000256" key="4">
    <source>
        <dbReference type="ARBA" id="ARBA00023002"/>
    </source>
</evidence>
<dbReference type="SUPFAM" id="SSF51197">
    <property type="entry name" value="Clavaminate synthase-like"/>
    <property type="match status" value="1"/>
</dbReference>
<feature type="domain" description="TauD/TfdA-like" evidence="6">
    <location>
        <begin position="2"/>
        <end position="54"/>
    </location>
</feature>
<dbReference type="VEuPathDB" id="FungiDB:CC77DRAFT_1013326"/>
<organism evidence="7 8">
    <name type="scientific">Alternaria alternata</name>
    <name type="common">Alternaria rot fungus</name>
    <name type="synonym">Torula alternata</name>
    <dbReference type="NCBI Taxonomy" id="5599"/>
    <lineage>
        <taxon>Eukaryota</taxon>
        <taxon>Fungi</taxon>
        <taxon>Dikarya</taxon>
        <taxon>Ascomycota</taxon>
        <taxon>Pezizomycotina</taxon>
        <taxon>Dothideomycetes</taxon>
        <taxon>Pleosporomycetidae</taxon>
        <taxon>Pleosporales</taxon>
        <taxon>Pleosporineae</taxon>
        <taxon>Pleosporaceae</taxon>
        <taxon>Alternaria</taxon>
        <taxon>Alternaria sect. Alternaria</taxon>
        <taxon>Alternaria alternata complex</taxon>
    </lineage>
</organism>
<accession>A0A4Q4N745</accession>
<evidence type="ECO:0000259" key="6">
    <source>
        <dbReference type="Pfam" id="PF02668"/>
    </source>
</evidence>
<dbReference type="GO" id="GO:0046872">
    <property type="term" value="F:metal ion binding"/>
    <property type="evidence" value="ECO:0007669"/>
    <property type="project" value="UniProtKB-KW"/>
</dbReference>
<evidence type="ECO:0000313" key="8">
    <source>
        <dbReference type="Proteomes" id="UP000291422"/>
    </source>
</evidence>
<sequence>MEKLIGHVTRPENVLRLGWYDNGDLIAWDNMSTLHRATGGSYEGKFTRGMRRTTVKDDSPEGWGVNSTGKVLATDTVNLSSLNYLAR</sequence>
<dbReference type="Gene3D" id="3.60.130.10">
    <property type="entry name" value="Clavaminate synthase-like"/>
    <property type="match status" value="1"/>
</dbReference>
<keyword evidence="2" id="KW-0479">Metal-binding</keyword>
<dbReference type="InterPro" id="IPR051178">
    <property type="entry name" value="TfdA_dioxygenase"/>
</dbReference>
<dbReference type="AlphaFoldDB" id="A0A4Q4N745"/>